<protein>
    <recommendedName>
        <fullName evidence="4">DUF3019 domain-containing protein</fullName>
    </recommendedName>
</protein>
<dbReference type="RefSeq" id="WP_143916618.1">
    <property type="nucleotide sequence ID" value="NZ_CANLFO010000020.1"/>
</dbReference>
<dbReference type="Proteomes" id="UP000318833">
    <property type="component" value="Unassembled WGS sequence"/>
</dbReference>
<name>A0A554VKE6_9FLAO</name>
<accession>A0A554VKE6</accession>
<dbReference type="AlphaFoldDB" id="A0A554VKE6"/>
<comment type="caution">
    <text evidence="2">The sequence shown here is derived from an EMBL/GenBank/DDBJ whole genome shotgun (WGS) entry which is preliminary data.</text>
</comment>
<evidence type="ECO:0000313" key="3">
    <source>
        <dbReference type="Proteomes" id="UP000318833"/>
    </source>
</evidence>
<organism evidence="2 3">
    <name type="scientific">Aquimarina algiphila</name>
    <dbReference type="NCBI Taxonomy" id="2047982"/>
    <lineage>
        <taxon>Bacteria</taxon>
        <taxon>Pseudomonadati</taxon>
        <taxon>Bacteroidota</taxon>
        <taxon>Flavobacteriia</taxon>
        <taxon>Flavobacteriales</taxon>
        <taxon>Flavobacteriaceae</taxon>
        <taxon>Aquimarina</taxon>
    </lineage>
</organism>
<dbReference type="EMBL" id="VLNR01000022">
    <property type="protein sequence ID" value="TSE08496.1"/>
    <property type="molecule type" value="Genomic_DNA"/>
</dbReference>
<evidence type="ECO:0000256" key="1">
    <source>
        <dbReference type="SAM" id="SignalP"/>
    </source>
</evidence>
<keyword evidence="3" id="KW-1185">Reference proteome</keyword>
<gene>
    <name evidence="2" type="ORF">FOF46_12040</name>
</gene>
<sequence length="143" mass="16512">MKKSITFLILISSFLGLNAQNEYDILINQTFISSIGSVCEETPEPDPCAGLEVYLILKFTKENISIVEKEISSCGSEYITSKLDYHWELIQNSEIKVHSIPKEIEYKFLKDLVLKMENGKIIGYKKLWNKKTSRIEFKNTKLL</sequence>
<evidence type="ECO:0008006" key="4">
    <source>
        <dbReference type="Google" id="ProtNLM"/>
    </source>
</evidence>
<feature type="signal peptide" evidence="1">
    <location>
        <begin position="1"/>
        <end position="19"/>
    </location>
</feature>
<proteinExistence type="predicted"/>
<dbReference type="OrthoDB" id="1450562at2"/>
<evidence type="ECO:0000313" key="2">
    <source>
        <dbReference type="EMBL" id="TSE08496.1"/>
    </source>
</evidence>
<reference evidence="2 3" key="1">
    <citation type="submission" date="2019-07" db="EMBL/GenBank/DDBJ databases">
        <title>The draft genome sequence of Aquimarina algiphila M91.</title>
        <authorList>
            <person name="Meng X."/>
        </authorList>
    </citation>
    <scope>NUCLEOTIDE SEQUENCE [LARGE SCALE GENOMIC DNA]</scope>
    <source>
        <strain evidence="2 3">M91</strain>
    </source>
</reference>
<feature type="chain" id="PRO_5022192995" description="DUF3019 domain-containing protein" evidence="1">
    <location>
        <begin position="20"/>
        <end position="143"/>
    </location>
</feature>
<keyword evidence="1" id="KW-0732">Signal</keyword>